<evidence type="ECO:0000259" key="2">
    <source>
        <dbReference type="Pfam" id="PF13088"/>
    </source>
</evidence>
<name>A0ABT6LG82_9ACTN</name>
<comment type="caution">
    <text evidence="3">The sequence shown here is derived from an EMBL/GenBank/DDBJ whole genome shotgun (WGS) entry which is preliminary data.</text>
</comment>
<dbReference type="CDD" id="cd15482">
    <property type="entry name" value="Sialidase_non-viral"/>
    <property type="match status" value="1"/>
</dbReference>
<dbReference type="InterPro" id="IPR036278">
    <property type="entry name" value="Sialidase_sf"/>
</dbReference>
<dbReference type="SUPFAM" id="SSF50939">
    <property type="entry name" value="Sialidases"/>
    <property type="match status" value="1"/>
</dbReference>
<dbReference type="Pfam" id="PF13088">
    <property type="entry name" value="BNR_2"/>
    <property type="match status" value="1"/>
</dbReference>
<proteinExistence type="predicted"/>
<dbReference type="InterPro" id="IPR011040">
    <property type="entry name" value="Sialidase"/>
</dbReference>
<sequence length="388" mass="42179">MVTLRRAWPVLLTVVVLTVLTTLLLPRTASAEPIPGESLVYTNLASKGDGTRTPDIVATSENNAVVVWREGLRPGNRDMGYMRYAYTTDGGSHWSRPQTLAQETDQYAYHYVILYQAGSTLYAYLGRTTIADTDGDGADGDATDGLNHNGLPINATLLKTSTDQGHTWQNASLSVPVKTNLVFSGHPLQRQDGTYVMPYWSSGRENGVLFSSDLRTWTLGGHISGSGLVAGENQIGYSQNPANPSAPKNSLFMVARDDRAGAATTTSTDGGVTWQPFVADADLPSNNIARSFFTTDSNGRYLYIYNTGAGLSSRDILDYKTRGPGATAWSAAKRFADGPEDTNTDQPDGKGWDNYPMADEYAPGKFWVVWEFDTTRIKTKTLDISDAP</sequence>
<gene>
    <name evidence="3" type="ORF">M2283_002615</name>
</gene>
<dbReference type="Gene3D" id="2.120.10.10">
    <property type="match status" value="1"/>
</dbReference>
<reference evidence="3 4" key="1">
    <citation type="submission" date="2023-04" db="EMBL/GenBank/DDBJ databases">
        <title>Forest soil microbial communities from Buena Vista Peninsula, Colon Province, Panama.</title>
        <authorList>
            <person name="Bouskill N."/>
        </authorList>
    </citation>
    <scope>NUCLEOTIDE SEQUENCE [LARGE SCALE GENOMIC DNA]</scope>
    <source>
        <strain evidence="3 4">GGS1</strain>
    </source>
</reference>
<evidence type="ECO:0000313" key="4">
    <source>
        <dbReference type="Proteomes" id="UP001160499"/>
    </source>
</evidence>
<accession>A0ABT6LG82</accession>
<evidence type="ECO:0000256" key="1">
    <source>
        <dbReference type="SAM" id="MobiDB-lite"/>
    </source>
</evidence>
<dbReference type="PANTHER" id="PTHR43752">
    <property type="entry name" value="BNR/ASP-BOX REPEAT FAMILY PROTEIN"/>
    <property type="match status" value="1"/>
</dbReference>
<keyword evidence="4" id="KW-1185">Reference proteome</keyword>
<dbReference type="Proteomes" id="UP001160499">
    <property type="component" value="Unassembled WGS sequence"/>
</dbReference>
<evidence type="ECO:0000313" key="3">
    <source>
        <dbReference type="EMBL" id="MDH6215311.1"/>
    </source>
</evidence>
<dbReference type="PANTHER" id="PTHR43752:SF2">
    <property type="entry name" value="BNR_ASP-BOX REPEAT FAMILY PROTEIN"/>
    <property type="match status" value="1"/>
</dbReference>
<feature type="region of interest" description="Disordered" evidence="1">
    <location>
        <begin position="335"/>
        <end position="355"/>
    </location>
</feature>
<feature type="domain" description="Sialidase" evidence="2">
    <location>
        <begin position="64"/>
        <end position="339"/>
    </location>
</feature>
<dbReference type="EMBL" id="JARXVH010000004">
    <property type="protein sequence ID" value="MDH6215311.1"/>
    <property type="molecule type" value="Genomic_DNA"/>
</dbReference>
<protein>
    <recommendedName>
        <fullName evidence="2">Sialidase domain-containing protein</fullName>
    </recommendedName>
</protein>
<organism evidence="3 4">
    <name type="scientific">Streptomyces pseudovenezuelae</name>
    <dbReference type="NCBI Taxonomy" id="67350"/>
    <lineage>
        <taxon>Bacteria</taxon>
        <taxon>Bacillati</taxon>
        <taxon>Actinomycetota</taxon>
        <taxon>Actinomycetes</taxon>
        <taxon>Kitasatosporales</taxon>
        <taxon>Streptomycetaceae</taxon>
        <taxon>Streptomyces</taxon>
        <taxon>Streptomyces aurantiacus group</taxon>
    </lineage>
</organism>